<evidence type="ECO:0000313" key="4">
    <source>
        <dbReference type="EMBL" id="RAJ95352.1"/>
    </source>
</evidence>
<dbReference type="EMBL" id="QLMD01000010">
    <property type="protein sequence ID" value="RAJ95352.1"/>
    <property type="molecule type" value="Genomic_DNA"/>
</dbReference>
<name>A0A327WRH2_9GAMM</name>
<dbReference type="InterPro" id="IPR051540">
    <property type="entry name" value="S-2-haloacid_dehalogenase"/>
</dbReference>
<dbReference type="GO" id="GO:0018784">
    <property type="term" value="F:(S)-2-haloacid dehalogenase activity"/>
    <property type="evidence" value="ECO:0007669"/>
    <property type="project" value="UniProtKB-UniRule"/>
</dbReference>
<dbReference type="NCBIfam" id="TIGR01428">
    <property type="entry name" value="HAD_type_II"/>
    <property type="match status" value="1"/>
</dbReference>
<reference evidence="5 7" key="1">
    <citation type="journal article" date="2018" name="Front. Microbiol.">
        <title>Genome-Based Analysis Reveals the Taxonomy and Diversity of the Family Idiomarinaceae.</title>
        <authorList>
            <person name="Liu Y."/>
            <person name="Lai Q."/>
            <person name="Shao Z."/>
        </authorList>
    </citation>
    <scope>NUCLEOTIDE SEQUENCE [LARGE SCALE GENOMIC DNA]</scope>
    <source>
        <strain evidence="5 7">CF12-14</strain>
    </source>
</reference>
<reference evidence="4 6" key="2">
    <citation type="submission" date="2018-06" db="EMBL/GenBank/DDBJ databases">
        <title>Genomic Encyclopedia of Type Strains, Phase III (KMG-III): the genomes of soil and plant-associated and newly described type strains.</title>
        <authorList>
            <person name="Whitman W."/>
        </authorList>
    </citation>
    <scope>NUCLEOTIDE SEQUENCE [LARGE SCALE GENOMIC DNA]</scope>
    <source>
        <strain evidence="4 6">CGMCC 1.15366</strain>
    </source>
</reference>
<dbReference type="EMBL" id="PIPK01000010">
    <property type="protein sequence ID" value="RUO22756.1"/>
    <property type="molecule type" value="Genomic_DNA"/>
</dbReference>
<proteinExistence type="inferred from homology"/>
<dbReference type="InterPro" id="IPR036412">
    <property type="entry name" value="HAD-like_sf"/>
</dbReference>
<dbReference type="InterPro" id="IPR023214">
    <property type="entry name" value="HAD_sf"/>
</dbReference>
<gene>
    <name evidence="4" type="ORF">B0I24_11034</name>
    <name evidence="5" type="ORF">CWE07_10860</name>
</gene>
<accession>A0A327WRH2</accession>
<dbReference type="Gene3D" id="3.40.50.1000">
    <property type="entry name" value="HAD superfamily/HAD-like"/>
    <property type="match status" value="1"/>
</dbReference>
<dbReference type="InterPro" id="IPR023198">
    <property type="entry name" value="PGP-like_dom2"/>
</dbReference>
<keyword evidence="2 3" id="KW-0378">Hydrolase</keyword>
<dbReference type="Proteomes" id="UP000249203">
    <property type="component" value="Unassembled WGS sequence"/>
</dbReference>
<dbReference type="PRINTS" id="PR00413">
    <property type="entry name" value="HADHALOGNASE"/>
</dbReference>
<comment type="caution">
    <text evidence="4">The sequence shown here is derived from an EMBL/GenBank/DDBJ whole genome shotgun (WGS) entry which is preliminary data.</text>
</comment>
<comment type="catalytic activity">
    <reaction evidence="3">
        <text>an (S)-2-haloacid + H2O = a (2R)-2-hydroxycarboxylate + a halide anion + H(+)</text>
        <dbReference type="Rhea" id="RHEA:11192"/>
        <dbReference type="ChEBI" id="CHEBI:15377"/>
        <dbReference type="ChEBI" id="CHEBI:15378"/>
        <dbReference type="ChEBI" id="CHEBI:16042"/>
        <dbReference type="ChEBI" id="CHEBI:58314"/>
        <dbReference type="ChEBI" id="CHEBI:137405"/>
        <dbReference type="EC" id="3.8.1.2"/>
    </reaction>
</comment>
<organism evidence="4 6">
    <name type="scientific">Aliidiomarina maris</name>
    <dbReference type="NCBI Taxonomy" id="531312"/>
    <lineage>
        <taxon>Bacteria</taxon>
        <taxon>Pseudomonadati</taxon>
        <taxon>Pseudomonadota</taxon>
        <taxon>Gammaproteobacteria</taxon>
        <taxon>Alteromonadales</taxon>
        <taxon>Idiomarinaceae</taxon>
        <taxon>Aliidiomarina</taxon>
    </lineage>
</organism>
<dbReference type="Proteomes" id="UP000287865">
    <property type="component" value="Unassembled WGS sequence"/>
</dbReference>
<evidence type="ECO:0000256" key="1">
    <source>
        <dbReference type="ARBA" id="ARBA00008106"/>
    </source>
</evidence>
<comment type="function">
    <text evidence="3">Catalyzes the hydrolytic dehalogenation of small (S)-2-haloalkanoic acids to yield the corresponding (R)-2-hydroxyalkanoic acids.</text>
</comment>
<dbReference type="InterPro" id="IPR006439">
    <property type="entry name" value="HAD-SF_hydro_IA"/>
</dbReference>
<keyword evidence="7" id="KW-1185">Reference proteome</keyword>
<evidence type="ECO:0000256" key="3">
    <source>
        <dbReference type="RuleBase" id="RU368077"/>
    </source>
</evidence>
<evidence type="ECO:0000313" key="7">
    <source>
        <dbReference type="Proteomes" id="UP000287865"/>
    </source>
</evidence>
<dbReference type="CDD" id="cd02588">
    <property type="entry name" value="HAD_L2-DEX"/>
    <property type="match status" value="1"/>
</dbReference>
<dbReference type="RefSeq" id="WP_111569868.1">
    <property type="nucleotide sequence ID" value="NZ_PIPK01000010.1"/>
</dbReference>
<sequence length="234" mass="26174">MKCTIAFDIYGTLFDTSGIQTRLEPICLQARQKSGAHGGGVSAADVARLWRDKQLEYSFRRGLMQRFKDFSVCTRDALRYCNAYFDLGMSAQQEAYLLQGYNELPLFADVAPSLARLTQQHHVFAFTNGCEDAVLSLLRNAGVANHFHDVISVSDTKTFKPDPAVYTHFLRQTESDPEATWLVSANSFDIIGADSVGMRTAWIRRSSDNIFDPWGVQPELTISDLSDLSGRIKC</sequence>
<dbReference type="PANTHER" id="PTHR43316">
    <property type="entry name" value="HYDROLASE, HALOACID DELAHOGENASE-RELATED"/>
    <property type="match status" value="1"/>
</dbReference>
<dbReference type="SUPFAM" id="SSF56784">
    <property type="entry name" value="HAD-like"/>
    <property type="match status" value="1"/>
</dbReference>
<evidence type="ECO:0000256" key="2">
    <source>
        <dbReference type="ARBA" id="ARBA00022801"/>
    </source>
</evidence>
<dbReference type="SFLD" id="SFLDS00003">
    <property type="entry name" value="Haloacid_Dehalogenase"/>
    <property type="match status" value="1"/>
</dbReference>
<evidence type="ECO:0000313" key="5">
    <source>
        <dbReference type="EMBL" id="RUO22756.1"/>
    </source>
</evidence>
<evidence type="ECO:0000313" key="6">
    <source>
        <dbReference type="Proteomes" id="UP000249203"/>
    </source>
</evidence>
<comment type="similarity">
    <text evidence="1 3">Belongs to the HAD-like hydrolase superfamily. S-2-haloalkanoic acid dehalogenase family.</text>
</comment>
<dbReference type="Pfam" id="PF00702">
    <property type="entry name" value="Hydrolase"/>
    <property type="match status" value="1"/>
</dbReference>
<dbReference type="InterPro" id="IPR006328">
    <property type="entry name" value="2-HAD"/>
</dbReference>
<dbReference type="EC" id="3.8.1.2" evidence="3"/>
<dbReference type="OrthoDB" id="5865007at2"/>
<dbReference type="PANTHER" id="PTHR43316:SF3">
    <property type="entry name" value="HALOACID DEHALOGENASE, TYPE II (AFU_ORTHOLOGUE AFUA_2G07750)-RELATED"/>
    <property type="match status" value="1"/>
</dbReference>
<dbReference type="Gene3D" id="1.10.150.240">
    <property type="entry name" value="Putative phosphatase, domain 2"/>
    <property type="match status" value="1"/>
</dbReference>
<dbReference type="AlphaFoldDB" id="A0A327WRH2"/>
<dbReference type="SFLD" id="SFLDG01129">
    <property type="entry name" value="C1.5:_HAD__Beta-PGM__Phosphata"/>
    <property type="match status" value="1"/>
</dbReference>
<protein>
    <recommendedName>
        <fullName evidence="3">(S)-2-haloacid dehalogenase</fullName>
        <ecNumber evidence="3">3.8.1.2</ecNumber>
    </recommendedName>
    <alternativeName>
        <fullName evidence="3">2-haloalkanoic acid dehalogenase</fullName>
    </alternativeName>
    <alternativeName>
        <fullName evidence="3">Halocarboxylic acid halidohydrolase</fullName>
    </alternativeName>
    <alternativeName>
        <fullName evidence="3">L-2-haloacid dehalogenase</fullName>
    </alternativeName>
</protein>
<dbReference type="NCBIfam" id="TIGR01493">
    <property type="entry name" value="HAD-SF-IA-v2"/>
    <property type="match status" value="1"/>
</dbReference>